<organism evidence="2 3">
    <name type="scientific">Striga asiatica</name>
    <name type="common">Asiatic witchweed</name>
    <name type="synonym">Buchnera asiatica</name>
    <dbReference type="NCBI Taxonomy" id="4170"/>
    <lineage>
        <taxon>Eukaryota</taxon>
        <taxon>Viridiplantae</taxon>
        <taxon>Streptophyta</taxon>
        <taxon>Embryophyta</taxon>
        <taxon>Tracheophyta</taxon>
        <taxon>Spermatophyta</taxon>
        <taxon>Magnoliopsida</taxon>
        <taxon>eudicotyledons</taxon>
        <taxon>Gunneridae</taxon>
        <taxon>Pentapetalae</taxon>
        <taxon>asterids</taxon>
        <taxon>lamiids</taxon>
        <taxon>Lamiales</taxon>
        <taxon>Orobanchaceae</taxon>
        <taxon>Buchnereae</taxon>
        <taxon>Striga</taxon>
    </lineage>
</organism>
<keyword evidence="1" id="KW-0732">Signal</keyword>
<sequence length="184" mass="21444">MWLTLILQIILPSLWSLNFWHKSTLLLLSLRRLRLNSFHVSLERRIRIFASYNHQLLANPCSLCRMPYQFFGHSQTIYYWVKKSVNIKKQDKSRVCRPRVPQEHTDAKEKAGYNFVFVFSDVPMCCYGRYGCCCVCFEVVLSAGLPAFSSSGRKSVSFVNEFFLVAGGFRAIHSKVRYPNRFPI</sequence>
<keyword evidence="3" id="KW-1185">Reference proteome</keyword>
<evidence type="ECO:0000313" key="3">
    <source>
        <dbReference type="Proteomes" id="UP000325081"/>
    </source>
</evidence>
<dbReference type="Proteomes" id="UP000325081">
    <property type="component" value="Unassembled WGS sequence"/>
</dbReference>
<dbReference type="AlphaFoldDB" id="A0A5A7RDR4"/>
<proteinExistence type="predicted"/>
<evidence type="ECO:0000256" key="1">
    <source>
        <dbReference type="SAM" id="SignalP"/>
    </source>
</evidence>
<evidence type="ECO:0000313" key="2">
    <source>
        <dbReference type="EMBL" id="GER55480.1"/>
    </source>
</evidence>
<feature type="chain" id="PRO_5022981666" evidence="1">
    <location>
        <begin position="17"/>
        <end position="184"/>
    </location>
</feature>
<accession>A0A5A7RDR4</accession>
<gene>
    <name evidence="2" type="ORF">STAS_33146</name>
</gene>
<feature type="signal peptide" evidence="1">
    <location>
        <begin position="1"/>
        <end position="16"/>
    </location>
</feature>
<protein>
    <submittedName>
        <fullName evidence="2">Calcineurin-like metallo-phosphoesterase super family protein</fullName>
    </submittedName>
</protein>
<dbReference type="EMBL" id="BKCP01011848">
    <property type="protein sequence ID" value="GER55480.1"/>
    <property type="molecule type" value="Genomic_DNA"/>
</dbReference>
<comment type="caution">
    <text evidence="2">The sequence shown here is derived from an EMBL/GenBank/DDBJ whole genome shotgun (WGS) entry which is preliminary data.</text>
</comment>
<reference evidence="3" key="1">
    <citation type="journal article" date="2019" name="Curr. Biol.">
        <title>Genome Sequence of Striga asiatica Provides Insight into the Evolution of Plant Parasitism.</title>
        <authorList>
            <person name="Yoshida S."/>
            <person name="Kim S."/>
            <person name="Wafula E.K."/>
            <person name="Tanskanen J."/>
            <person name="Kim Y.M."/>
            <person name="Honaas L."/>
            <person name="Yang Z."/>
            <person name="Spallek T."/>
            <person name="Conn C.E."/>
            <person name="Ichihashi Y."/>
            <person name="Cheong K."/>
            <person name="Cui S."/>
            <person name="Der J.P."/>
            <person name="Gundlach H."/>
            <person name="Jiao Y."/>
            <person name="Hori C."/>
            <person name="Ishida J.K."/>
            <person name="Kasahara H."/>
            <person name="Kiba T."/>
            <person name="Kim M.S."/>
            <person name="Koo N."/>
            <person name="Laohavisit A."/>
            <person name="Lee Y.H."/>
            <person name="Lumba S."/>
            <person name="McCourt P."/>
            <person name="Mortimer J.C."/>
            <person name="Mutuku J.M."/>
            <person name="Nomura T."/>
            <person name="Sasaki-Sekimoto Y."/>
            <person name="Seto Y."/>
            <person name="Wang Y."/>
            <person name="Wakatake T."/>
            <person name="Sakakibara H."/>
            <person name="Demura T."/>
            <person name="Yamaguchi S."/>
            <person name="Yoneyama K."/>
            <person name="Manabe R.I."/>
            <person name="Nelson D.C."/>
            <person name="Schulman A.H."/>
            <person name="Timko M.P."/>
            <person name="dePamphilis C.W."/>
            <person name="Choi D."/>
            <person name="Shirasu K."/>
        </authorList>
    </citation>
    <scope>NUCLEOTIDE SEQUENCE [LARGE SCALE GENOMIC DNA]</scope>
    <source>
        <strain evidence="3">cv. UVA1</strain>
    </source>
</reference>
<name>A0A5A7RDR4_STRAF</name>